<dbReference type="InterPro" id="IPR028871">
    <property type="entry name" value="BlueCu_1_BS"/>
</dbReference>
<dbReference type="OrthoDB" id="9814063at2"/>
<evidence type="ECO:0000259" key="6">
    <source>
        <dbReference type="Pfam" id="PF00127"/>
    </source>
</evidence>
<keyword evidence="5" id="KW-0732">Signal</keyword>
<dbReference type="PROSITE" id="PS00196">
    <property type="entry name" value="COPPER_BLUE"/>
    <property type="match status" value="1"/>
</dbReference>
<dbReference type="Pfam" id="PF00127">
    <property type="entry name" value="Copper-bind"/>
    <property type="match status" value="1"/>
</dbReference>
<dbReference type="SUPFAM" id="SSF49503">
    <property type="entry name" value="Cupredoxins"/>
    <property type="match status" value="1"/>
</dbReference>
<feature type="signal peptide" evidence="5">
    <location>
        <begin position="1"/>
        <end position="19"/>
    </location>
</feature>
<dbReference type="Proteomes" id="UP000317593">
    <property type="component" value="Unassembled WGS sequence"/>
</dbReference>
<evidence type="ECO:0000256" key="4">
    <source>
        <dbReference type="ARBA" id="ARBA00023008"/>
    </source>
</evidence>
<dbReference type="RefSeq" id="WP_142715713.1">
    <property type="nucleotide sequence ID" value="NZ_FXTH01000018.1"/>
</dbReference>
<keyword evidence="8" id="KW-1185">Reference proteome</keyword>
<proteinExistence type="predicted"/>
<dbReference type="InterPro" id="IPR008972">
    <property type="entry name" value="Cupredoxin"/>
</dbReference>
<keyword evidence="1" id="KW-0813">Transport</keyword>
<organism evidence="7 8">
    <name type="scientific">Fodinibius sediminis</name>
    <dbReference type="NCBI Taxonomy" id="1214077"/>
    <lineage>
        <taxon>Bacteria</taxon>
        <taxon>Pseudomonadati</taxon>
        <taxon>Balneolota</taxon>
        <taxon>Balneolia</taxon>
        <taxon>Balneolales</taxon>
        <taxon>Balneolaceae</taxon>
        <taxon>Fodinibius</taxon>
    </lineage>
</organism>
<dbReference type="PANTHER" id="PTHR38439:SF2">
    <property type="entry name" value="OUTER MEMBRANE PROTEIN H.8"/>
    <property type="match status" value="1"/>
</dbReference>
<dbReference type="GO" id="GO:0005507">
    <property type="term" value="F:copper ion binding"/>
    <property type="evidence" value="ECO:0007669"/>
    <property type="project" value="InterPro"/>
</dbReference>
<accession>A0A521ERM9</accession>
<gene>
    <name evidence="7" type="ORF">SAMN06265218_11860</name>
</gene>
<dbReference type="AlphaFoldDB" id="A0A521ERM9"/>
<evidence type="ECO:0000313" key="7">
    <source>
        <dbReference type="EMBL" id="SMO86586.1"/>
    </source>
</evidence>
<evidence type="ECO:0000313" key="8">
    <source>
        <dbReference type="Proteomes" id="UP000317593"/>
    </source>
</evidence>
<name>A0A521ERM9_9BACT</name>
<evidence type="ECO:0000256" key="3">
    <source>
        <dbReference type="ARBA" id="ARBA00022982"/>
    </source>
</evidence>
<dbReference type="InterPro" id="IPR050845">
    <property type="entry name" value="Cu-binding_ET"/>
</dbReference>
<evidence type="ECO:0000256" key="2">
    <source>
        <dbReference type="ARBA" id="ARBA00022723"/>
    </source>
</evidence>
<evidence type="ECO:0000256" key="5">
    <source>
        <dbReference type="SAM" id="SignalP"/>
    </source>
</evidence>
<sequence length="191" mass="20558">MRYLTYIFPLVFLFFTACGGGSDNQNQAQSSADTQATKSQSSDVRTINIIGVDQMKYVVEDENQQGITTGAKVGNDGMLKLETISADPGDKIRIQLTTQSQLPASAMAHNFILLMLSADVDAFNSAAIKAKDNNYIPSDMTDQIIAHTNLAAGGETVEVTFTVPEKTGDYPFLCSFPGHYAAGMEGTLNVE</sequence>
<evidence type="ECO:0000256" key="1">
    <source>
        <dbReference type="ARBA" id="ARBA00022448"/>
    </source>
</evidence>
<feature type="chain" id="PRO_5022185128" evidence="5">
    <location>
        <begin position="20"/>
        <end position="191"/>
    </location>
</feature>
<dbReference type="PROSITE" id="PS00079">
    <property type="entry name" value="MULTICOPPER_OXIDASE1"/>
    <property type="match status" value="1"/>
</dbReference>
<dbReference type="PROSITE" id="PS51257">
    <property type="entry name" value="PROKAR_LIPOPROTEIN"/>
    <property type="match status" value="1"/>
</dbReference>
<dbReference type="InterPro" id="IPR033138">
    <property type="entry name" value="Cu_oxidase_CS"/>
</dbReference>
<keyword evidence="4" id="KW-0186">Copper</keyword>
<dbReference type="GO" id="GO:0009055">
    <property type="term" value="F:electron transfer activity"/>
    <property type="evidence" value="ECO:0007669"/>
    <property type="project" value="InterPro"/>
</dbReference>
<reference evidence="7 8" key="1">
    <citation type="submission" date="2017-05" db="EMBL/GenBank/DDBJ databases">
        <authorList>
            <person name="Varghese N."/>
            <person name="Submissions S."/>
        </authorList>
    </citation>
    <scope>NUCLEOTIDE SEQUENCE [LARGE SCALE GENOMIC DNA]</scope>
    <source>
        <strain evidence="7 8">DSM 21194</strain>
    </source>
</reference>
<keyword evidence="3" id="KW-0249">Electron transport</keyword>
<dbReference type="Gene3D" id="2.60.40.420">
    <property type="entry name" value="Cupredoxins - blue copper proteins"/>
    <property type="match status" value="1"/>
</dbReference>
<dbReference type="InterPro" id="IPR000923">
    <property type="entry name" value="BlueCu_1"/>
</dbReference>
<keyword evidence="2" id="KW-0479">Metal-binding</keyword>
<protein>
    <submittedName>
        <fullName evidence="7">Azurin</fullName>
    </submittedName>
</protein>
<feature type="domain" description="Blue (type 1) copper" evidence="6">
    <location>
        <begin position="82"/>
        <end position="191"/>
    </location>
</feature>
<dbReference type="PANTHER" id="PTHR38439">
    <property type="entry name" value="AURACYANIN-B"/>
    <property type="match status" value="1"/>
</dbReference>
<dbReference type="EMBL" id="FXTH01000018">
    <property type="protein sequence ID" value="SMO86586.1"/>
    <property type="molecule type" value="Genomic_DNA"/>
</dbReference>